<comment type="caution">
    <text evidence="3">The sequence shown here is derived from an EMBL/GenBank/DDBJ whole genome shotgun (WGS) entry which is preliminary data.</text>
</comment>
<accession>A0A640SUQ1</accession>
<evidence type="ECO:0000256" key="2">
    <source>
        <dbReference type="SAM" id="SignalP"/>
    </source>
</evidence>
<feature type="chain" id="PRO_5024962798" evidence="2">
    <location>
        <begin position="26"/>
        <end position="116"/>
    </location>
</feature>
<protein>
    <submittedName>
        <fullName evidence="3">Uncharacterized protein</fullName>
    </submittedName>
</protein>
<dbReference type="AlphaFoldDB" id="A0A640SUQ1"/>
<evidence type="ECO:0000313" key="3">
    <source>
        <dbReference type="EMBL" id="GFE13265.1"/>
    </source>
</evidence>
<gene>
    <name evidence="3" type="ORF">Sgleb_13120</name>
</gene>
<feature type="signal peptide" evidence="2">
    <location>
        <begin position="1"/>
        <end position="25"/>
    </location>
</feature>
<feature type="compositionally biased region" description="Polar residues" evidence="1">
    <location>
        <begin position="66"/>
        <end position="75"/>
    </location>
</feature>
<proteinExistence type="predicted"/>
<dbReference type="Proteomes" id="UP000430079">
    <property type="component" value="Unassembled WGS sequence"/>
</dbReference>
<reference evidence="3 4" key="1">
    <citation type="submission" date="2019-12" db="EMBL/GenBank/DDBJ databases">
        <title>Whole genome shotgun sequence of Streptomyces hygroscopicus subsp. glebosus NBRC 13786.</title>
        <authorList>
            <person name="Ichikawa N."/>
            <person name="Kimura A."/>
            <person name="Kitahashi Y."/>
            <person name="Komaki H."/>
            <person name="Tamura T."/>
        </authorList>
    </citation>
    <scope>NUCLEOTIDE SEQUENCE [LARGE SCALE GENOMIC DNA]</scope>
    <source>
        <strain evidence="3 4">NBRC 13786</strain>
    </source>
</reference>
<evidence type="ECO:0000313" key="4">
    <source>
        <dbReference type="Proteomes" id="UP000430079"/>
    </source>
</evidence>
<organism evidence="3 4">
    <name type="scientific">Streptomyces glebosus</name>
    <dbReference type="NCBI Taxonomy" id="249580"/>
    <lineage>
        <taxon>Bacteria</taxon>
        <taxon>Bacillati</taxon>
        <taxon>Actinomycetota</taxon>
        <taxon>Actinomycetes</taxon>
        <taxon>Kitasatosporales</taxon>
        <taxon>Streptomycetaceae</taxon>
        <taxon>Streptomyces</taxon>
    </lineage>
</organism>
<name>A0A640SUQ1_9ACTN</name>
<feature type="region of interest" description="Disordered" evidence="1">
    <location>
        <begin position="22"/>
        <end position="116"/>
    </location>
</feature>
<dbReference type="EMBL" id="BLIO01000001">
    <property type="protein sequence ID" value="GFE13265.1"/>
    <property type="molecule type" value="Genomic_DNA"/>
</dbReference>
<sequence length="116" mass="11639">MAHLRRRIALLAGAILLAGAGAVGAASAMAPTAAPSAPVTHSVTVPRGSDPADPGERSTGPDRDNIQQGDQTASDRGQAGQEHERQGEAPENGPSDGPGGHSDPSSTADHQFTGKE</sequence>
<keyword evidence="2" id="KW-0732">Signal</keyword>
<feature type="compositionally biased region" description="Low complexity" evidence="1">
    <location>
        <begin position="22"/>
        <end position="41"/>
    </location>
</feature>
<feature type="compositionally biased region" description="Basic and acidic residues" evidence="1">
    <location>
        <begin position="54"/>
        <end position="65"/>
    </location>
</feature>
<evidence type="ECO:0000256" key="1">
    <source>
        <dbReference type="SAM" id="MobiDB-lite"/>
    </source>
</evidence>
<keyword evidence="4" id="KW-1185">Reference proteome</keyword>